<proteinExistence type="inferred from homology"/>
<dbReference type="PROSITE" id="PS51257">
    <property type="entry name" value="PROKAR_LIPOPROTEIN"/>
    <property type="match status" value="1"/>
</dbReference>
<dbReference type="EMBL" id="VFPA01000007">
    <property type="protein sequence ID" value="TQM02154.1"/>
    <property type="molecule type" value="Genomic_DNA"/>
</dbReference>
<dbReference type="PANTHER" id="PTHR30036:SF7">
    <property type="entry name" value="ABC TRANSPORTER PERIPLASMIC-BINDING PROTEIN YPHF"/>
    <property type="match status" value="1"/>
</dbReference>
<reference evidence="5 6" key="1">
    <citation type="submission" date="2019-06" db="EMBL/GenBank/DDBJ databases">
        <title>Sequencing the genomes of 1000 actinobacteria strains.</title>
        <authorList>
            <person name="Klenk H.-P."/>
        </authorList>
    </citation>
    <scope>NUCLEOTIDE SEQUENCE [LARGE SCALE GENOMIC DNA]</scope>
    <source>
        <strain evidence="5 6">DSM 45301</strain>
    </source>
</reference>
<comment type="subcellular location">
    <subcellularLocation>
        <location evidence="1">Cell envelope</location>
    </subcellularLocation>
</comment>
<dbReference type="Proteomes" id="UP000315677">
    <property type="component" value="Unassembled WGS sequence"/>
</dbReference>
<feature type="signal peptide" evidence="3">
    <location>
        <begin position="1"/>
        <end position="18"/>
    </location>
</feature>
<keyword evidence="6" id="KW-1185">Reference proteome</keyword>
<dbReference type="RefSeq" id="WP_142063780.1">
    <property type="nucleotide sequence ID" value="NZ_VFPA01000007.1"/>
</dbReference>
<evidence type="ECO:0000256" key="1">
    <source>
        <dbReference type="ARBA" id="ARBA00004196"/>
    </source>
</evidence>
<comment type="similarity">
    <text evidence="2">Belongs to the bacterial solute-binding protein 2 family.</text>
</comment>
<evidence type="ECO:0000313" key="5">
    <source>
        <dbReference type="EMBL" id="TQM02154.1"/>
    </source>
</evidence>
<dbReference type="SUPFAM" id="SSF53822">
    <property type="entry name" value="Periplasmic binding protein-like I"/>
    <property type="match status" value="1"/>
</dbReference>
<comment type="caution">
    <text evidence="5">The sequence shown here is derived from an EMBL/GenBank/DDBJ whole genome shotgun (WGS) entry which is preliminary data.</text>
</comment>
<dbReference type="InterPro" id="IPR028082">
    <property type="entry name" value="Peripla_BP_I"/>
</dbReference>
<dbReference type="InterPro" id="IPR050555">
    <property type="entry name" value="Bact_Solute-Bind_Prot2"/>
</dbReference>
<dbReference type="PANTHER" id="PTHR30036">
    <property type="entry name" value="D-XYLOSE-BINDING PERIPLASMIC PROTEIN"/>
    <property type="match status" value="1"/>
</dbReference>
<evidence type="ECO:0000313" key="6">
    <source>
        <dbReference type="Proteomes" id="UP000315677"/>
    </source>
</evidence>
<evidence type="ECO:0000259" key="4">
    <source>
        <dbReference type="Pfam" id="PF13407"/>
    </source>
</evidence>
<evidence type="ECO:0000256" key="3">
    <source>
        <dbReference type="SAM" id="SignalP"/>
    </source>
</evidence>
<keyword evidence="3" id="KW-0732">Signal</keyword>
<dbReference type="CDD" id="cd20001">
    <property type="entry name" value="PBP1_LsrB_Quorum_Sensing-like"/>
    <property type="match status" value="1"/>
</dbReference>
<sequence length="344" mass="36299">MRKMVMTAGAMGAALVLAACGSGTVGQSGPPGGDRNLAPEDMRFVNVVKLVGVGWFDRMEQGVQEFAAGTGIDATQTGADDASPEKQVKVIQDLIAQRPTAIGVVPNSPEALEATLERARDQGILVVTHEASNQENVDADVEAFDNRAYGAQIVEGLASCMGGSGQYAAFVGNLTAETHMEWVEGGLEHARANHPGMQRVVDPIESKEDESVAYERAKELLATYPDLKGFQGSAGTDVAGIARAVQEAGLTDQVCVMGTSIPSVARKYLEDGSIDKIFFWDPAQAGKAMMTIAQRLASGEPVEQGTNLGIPGYESLTVSPTNPKAFYGDAAIEVDRSNIDAYPF</sequence>
<gene>
    <name evidence="5" type="ORF">FB558_8016</name>
</gene>
<dbReference type="GO" id="GO:0030288">
    <property type="term" value="C:outer membrane-bounded periplasmic space"/>
    <property type="evidence" value="ECO:0007669"/>
    <property type="project" value="TreeGrafter"/>
</dbReference>
<dbReference type="Gene3D" id="3.40.50.2300">
    <property type="match status" value="2"/>
</dbReference>
<dbReference type="InterPro" id="IPR025997">
    <property type="entry name" value="SBP_2_dom"/>
</dbReference>
<dbReference type="Pfam" id="PF13407">
    <property type="entry name" value="Peripla_BP_4"/>
    <property type="match status" value="1"/>
</dbReference>
<feature type="chain" id="PRO_5021994533" evidence="3">
    <location>
        <begin position="19"/>
        <end position="344"/>
    </location>
</feature>
<protein>
    <submittedName>
        <fullName evidence="5">Monosaccharide ABC transporter substrate-binding protein (CUT2 family)</fullName>
    </submittedName>
</protein>
<feature type="domain" description="Periplasmic binding protein" evidence="4">
    <location>
        <begin position="46"/>
        <end position="300"/>
    </location>
</feature>
<accession>A0A543CYH8</accession>
<dbReference type="GO" id="GO:0030246">
    <property type="term" value="F:carbohydrate binding"/>
    <property type="evidence" value="ECO:0007669"/>
    <property type="project" value="TreeGrafter"/>
</dbReference>
<dbReference type="AlphaFoldDB" id="A0A543CYH8"/>
<evidence type="ECO:0000256" key="2">
    <source>
        <dbReference type="ARBA" id="ARBA00007639"/>
    </source>
</evidence>
<organism evidence="5 6">
    <name type="scientific">Pseudonocardia kunmingensis</name>
    <dbReference type="NCBI Taxonomy" id="630975"/>
    <lineage>
        <taxon>Bacteria</taxon>
        <taxon>Bacillati</taxon>
        <taxon>Actinomycetota</taxon>
        <taxon>Actinomycetes</taxon>
        <taxon>Pseudonocardiales</taxon>
        <taxon>Pseudonocardiaceae</taxon>
        <taxon>Pseudonocardia</taxon>
    </lineage>
</organism>
<dbReference type="OrthoDB" id="9781890at2"/>
<name>A0A543CYH8_9PSEU</name>